<accession>A0AAN8IHU3</accession>
<evidence type="ECO:0000256" key="3">
    <source>
        <dbReference type="PROSITE-ProRule" id="PRU00236"/>
    </source>
</evidence>
<protein>
    <submittedName>
        <fullName evidence="5">Deacetylase sirtuin-type domain-containing protein</fullName>
    </submittedName>
</protein>
<dbReference type="EMBL" id="WIXE01014651">
    <property type="protein sequence ID" value="KAK5974116.1"/>
    <property type="molecule type" value="Genomic_DNA"/>
</dbReference>
<comment type="caution">
    <text evidence="5">The sequence shown here is derived from an EMBL/GenBank/DDBJ whole genome shotgun (WGS) entry which is preliminary data.</text>
</comment>
<keyword evidence="1" id="KW-0808">Transferase</keyword>
<keyword evidence="3" id="KW-0862">Zinc</keyword>
<sequence>DHSKCRWSSCQLRAGSNLLTELHGCGLRVKCKGCGDLTKRKDHLSRMEKLSAEWMKEHIAAEIRPDGNVDLPEGAHEAFVIPLCRKCGGILKTDVVFFGDTVGRDDVHLCYEKVEQCKGVLVLGSSLTVMSGFRFAYHATLMGKPVLIVNIGPTRADTFA</sequence>
<reference evidence="5 6" key="1">
    <citation type="submission" date="2019-10" db="EMBL/GenBank/DDBJ databases">
        <title>Assembly and Annotation for the nematode Trichostrongylus colubriformis.</title>
        <authorList>
            <person name="Martin J."/>
        </authorList>
    </citation>
    <scope>NUCLEOTIDE SEQUENCE [LARGE SCALE GENOMIC DNA]</scope>
    <source>
        <strain evidence="5">G859</strain>
        <tissue evidence="5">Whole worm</tissue>
    </source>
</reference>
<dbReference type="Gene3D" id="3.40.50.1220">
    <property type="entry name" value="TPP-binding domain"/>
    <property type="match status" value="1"/>
</dbReference>
<proteinExistence type="predicted"/>
<feature type="binding site" evidence="3">
    <location>
        <position position="87"/>
    </location>
    <ligand>
        <name>Zn(2+)</name>
        <dbReference type="ChEBI" id="CHEBI:29105"/>
    </ligand>
</feature>
<evidence type="ECO:0000256" key="1">
    <source>
        <dbReference type="ARBA" id="ARBA00022679"/>
    </source>
</evidence>
<evidence type="ECO:0000313" key="5">
    <source>
        <dbReference type="EMBL" id="KAK5974116.1"/>
    </source>
</evidence>
<evidence type="ECO:0000259" key="4">
    <source>
        <dbReference type="PROSITE" id="PS50305"/>
    </source>
</evidence>
<dbReference type="InterPro" id="IPR029035">
    <property type="entry name" value="DHS-like_NAD/FAD-binding_dom"/>
</dbReference>
<keyword evidence="3" id="KW-0479">Metal-binding</keyword>
<evidence type="ECO:0000256" key="2">
    <source>
        <dbReference type="ARBA" id="ARBA00023027"/>
    </source>
</evidence>
<name>A0AAN8IHU3_TRICO</name>
<dbReference type="InterPro" id="IPR026590">
    <property type="entry name" value="Ssirtuin_cat_dom"/>
</dbReference>
<feature type="binding site" evidence="3">
    <location>
        <position position="31"/>
    </location>
    <ligand>
        <name>Zn(2+)</name>
        <dbReference type="ChEBI" id="CHEBI:29105"/>
    </ligand>
</feature>
<dbReference type="Pfam" id="PF02146">
    <property type="entry name" value="SIR2"/>
    <property type="match status" value="1"/>
</dbReference>
<feature type="binding site" evidence="3">
    <location>
        <position position="84"/>
    </location>
    <ligand>
        <name>Zn(2+)</name>
        <dbReference type="ChEBI" id="CHEBI:29105"/>
    </ligand>
</feature>
<dbReference type="PROSITE" id="PS50305">
    <property type="entry name" value="SIRTUIN"/>
    <property type="match status" value="1"/>
</dbReference>
<dbReference type="InterPro" id="IPR003000">
    <property type="entry name" value="Sirtuin"/>
</dbReference>
<feature type="binding site" evidence="3">
    <location>
        <position position="34"/>
    </location>
    <ligand>
        <name>Zn(2+)</name>
        <dbReference type="ChEBI" id="CHEBI:29105"/>
    </ligand>
</feature>
<dbReference type="AlphaFoldDB" id="A0AAN8IHU3"/>
<dbReference type="GO" id="GO:0070403">
    <property type="term" value="F:NAD+ binding"/>
    <property type="evidence" value="ECO:0007669"/>
    <property type="project" value="InterPro"/>
</dbReference>
<keyword evidence="2" id="KW-0520">NAD</keyword>
<organism evidence="5 6">
    <name type="scientific">Trichostrongylus colubriformis</name>
    <name type="common">Black scour worm</name>
    <dbReference type="NCBI Taxonomy" id="6319"/>
    <lineage>
        <taxon>Eukaryota</taxon>
        <taxon>Metazoa</taxon>
        <taxon>Ecdysozoa</taxon>
        <taxon>Nematoda</taxon>
        <taxon>Chromadorea</taxon>
        <taxon>Rhabditida</taxon>
        <taxon>Rhabditina</taxon>
        <taxon>Rhabditomorpha</taxon>
        <taxon>Strongyloidea</taxon>
        <taxon>Trichostrongylidae</taxon>
        <taxon>Trichostrongylus</taxon>
    </lineage>
</organism>
<dbReference type="Proteomes" id="UP001331761">
    <property type="component" value="Unassembled WGS sequence"/>
</dbReference>
<feature type="non-terminal residue" evidence="5">
    <location>
        <position position="1"/>
    </location>
</feature>
<feature type="domain" description="Deacetylase sirtuin-type" evidence="4">
    <location>
        <begin position="1"/>
        <end position="160"/>
    </location>
</feature>
<dbReference type="PANTHER" id="PTHR11085:SF10">
    <property type="entry name" value="NAD-DEPENDENT PROTEIN DEACYLASE SIRTUIN-5, MITOCHONDRIAL-RELATED"/>
    <property type="match status" value="1"/>
</dbReference>
<dbReference type="PANTHER" id="PTHR11085">
    <property type="entry name" value="NAD-DEPENDENT PROTEIN DEACYLASE SIRTUIN-5, MITOCHONDRIAL-RELATED"/>
    <property type="match status" value="1"/>
</dbReference>
<dbReference type="SUPFAM" id="SSF52467">
    <property type="entry name" value="DHS-like NAD/FAD-binding domain"/>
    <property type="match status" value="1"/>
</dbReference>
<dbReference type="InterPro" id="IPR050134">
    <property type="entry name" value="NAD-dep_sirtuin_deacylases"/>
</dbReference>
<feature type="active site" description="Proton acceptor" evidence="3">
    <location>
        <position position="23"/>
    </location>
</feature>
<evidence type="ECO:0000313" key="6">
    <source>
        <dbReference type="Proteomes" id="UP001331761"/>
    </source>
</evidence>
<dbReference type="GO" id="GO:0005759">
    <property type="term" value="C:mitochondrial matrix"/>
    <property type="evidence" value="ECO:0007669"/>
    <property type="project" value="TreeGrafter"/>
</dbReference>
<keyword evidence="6" id="KW-1185">Reference proteome</keyword>
<dbReference type="GO" id="GO:0046872">
    <property type="term" value="F:metal ion binding"/>
    <property type="evidence" value="ECO:0007669"/>
    <property type="project" value="UniProtKB-KW"/>
</dbReference>
<gene>
    <name evidence="5" type="ORF">GCK32_016648</name>
</gene>
<dbReference type="GO" id="GO:0017136">
    <property type="term" value="F:histone deacetylase activity, NAD-dependent"/>
    <property type="evidence" value="ECO:0007669"/>
    <property type="project" value="TreeGrafter"/>
</dbReference>